<evidence type="ECO:0000313" key="1">
    <source>
        <dbReference type="EMBL" id="PIQ72298.1"/>
    </source>
</evidence>
<accession>A0A2H0KM11</accession>
<dbReference type="InterPro" id="IPR029063">
    <property type="entry name" value="SAM-dependent_MTases_sf"/>
</dbReference>
<organism evidence="1 2">
    <name type="scientific">Candidatus Roizmanbacteria bacterium CG11_big_fil_rev_8_21_14_0_20_35_14</name>
    <dbReference type="NCBI Taxonomy" id="1974855"/>
    <lineage>
        <taxon>Bacteria</taxon>
        <taxon>Candidatus Roizmaniibacteriota</taxon>
    </lineage>
</organism>
<dbReference type="Gene3D" id="3.40.50.150">
    <property type="entry name" value="Vaccinia Virus protein VP39"/>
    <property type="match status" value="1"/>
</dbReference>
<dbReference type="EMBL" id="PCVL01000054">
    <property type="protein sequence ID" value="PIQ72298.1"/>
    <property type="molecule type" value="Genomic_DNA"/>
</dbReference>
<dbReference type="CDD" id="cd02440">
    <property type="entry name" value="AdoMet_MTases"/>
    <property type="match status" value="1"/>
</dbReference>
<evidence type="ECO:0008006" key="3">
    <source>
        <dbReference type="Google" id="ProtNLM"/>
    </source>
</evidence>
<evidence type="ECO:0000313" key="2">
    <source>
        <dbReference type="Proteomes" id="UP000229570"/>
    </source>
</evidence>
<proteinExistence type="predicted"/>
<dbReference type="AlphaFoldDB" id="A0A2H0KM11"/>
<dbReference type="Proteomes" id="UP000229570">
    <property type="component" value="Unassembled WGS sequence"/>
</dbReference>
<reference evidence="1 2" key="1">
    <citation type="submission" date="2017-09" db="EMBL/GenBank/DDBJ databases">
        <title>Depth-based differentiation of microbial function through sediment-hosted aquifers and enrichment of novel symbionts in the deep terrestrial subsurface.</title>
        <authorList>
            <person name="Probst A.J."/>
            <person name="Ladd B."/>
            <person name="Jarett J.K."/>
            <person name="Geller-Mcgrath D.E."/>
            <person name="Sieber C.M."/>
            <person name="Emerson J.B."/>
            <person name="Anantharaman K."/>
            <person name="Thomas B.C."/>
            <person name="Malmstrom R."/>
            <person name="Stieglmeier M."/>
            <person name="Klingl A."/>
            <person name="Woyke T."/>
            <person name="Ryan C.M."/>
            <person name="Banfield J.F."/>
        </authorList>
    </citation>
    <scope>NUCLEOTIDE SEQUENCE [LARGE SCALE GENOMIC DNA]</scope>
    <source>
        <strain evidence="1">CG11_big_fil_rev_8_21_14_0_20_35_14</strain>
    </source>
</reference>
<dbReference type="Pfam" id="PF13489">
    <property type="entry name" value="Methyltransf_23"/>
    <property type="match status" value="1"/>
</dbReference>
<comment type="caution">
    <text evidence="1">The sequence shown here is derived from an EMBL/GenBank/DDBJ whole genome shotgun (WGS) entry which is preliminary data.</text>
</comment>
<name>A0A2H0KM11_9BACT</name>
<protein>
    <recommendedName>
        <fullName evidence="3">Methyltransferase type 11 domain-containing protein</fullName>
    </recommendedName>
</protein>
<sequence length="226" mass="26755">MKMLKDNNLKYYSEEKILNPPLHVRDEIDLILKYLTKNKKKNIVDFGSGGGRLTIPLLQNGYKVIAIDTDEKSREQLLKTAIKIGKNKNLQIYKKFPKGKKYDYILGTDIIHHIDIDKYFKLFNNHLKKGGKIIFSEPNSWNISWWIFILLFLDWKQERGIIQINNFNLIKRLKLIGFKNIKIMGLFFLPPMIFNWSPLLRKINIFLGDLPLLKLFAFRYIIVAQR</sequence>
<gene>
    <name evidence="1" type="ORF">COV86_03775</name>
</gene>
<dbReference type="SUPFAM" id="SSF53335">
    <property type="entry name" value="S-adenosyl-L-methionine-dependent methyltransferases"/>
    <property type="match status" value="1"/>
</dbReference>